<proteinExistence type="predicted"/>
<evidence type="ECO:0000313" key="2">
    <source>
        <dbReference type="Proteomes" id="UP001515480"/>
    </source>
</evidence>
<name>A0AB34INP9_PRYPA</name>
<evidence type="ECO:0000313" key="1">
    <source>
        <dbReference type="EMBL" id="KAL1503832.1"/>
    </source>
</evidence>
<protein>
    <submittedName>
        <fullName evidence="1">Uncharacterized protein</fullName>
    </submittedName>
</protein>
<keyword evidence="2" id="KW-1185">Reference proteome</keyword>
<dbReference type="AlphaFoldDB" id="A0AB34INP9"/>
<comment type="caution">
    <text evidence="1">The sequence shown here is derived from an EMBL/GenBank/DDBJ whole genome shotgun (WGS) entry which is preliminary data.</text>
</comment>
<organism evidence="1 2">
    <name type="scientific">Prymnesium parvum</name>
    <name type="common">Toxic golden alga</name>
    <dbReference type="NCBI Taxonomy" id="97485"/>
    <lineage>
        <taxon>Eukaryota</taxon>
        <taxon>Haptista</taxon>
        <taxon>Haptophyta</taxon>
        <taxon>Prymnesiophyceae</taxon>
        <taxon>Prymnesiales</taxon>
        <taxon>Prymnesiaceae</taxon>
        <taxon>Prymnesium</taxon>
    </lineage>
</organism>
<reference evidence="1 2" key="1">
    <citation type="journal article" date="2024" name="Science">
        <title>Giant polyketide synthase enzymes in the biosynthesis of giant marine polyether toxins.</title>
        <authorList>
            <person name="Fallon T.R."/>
            <person name="Shende V.V."/>
            <person name="Wierzbicki I.H."/>
            <person name="Pendleton A.L."/>
            <person name="Watervoot N.F."/>
            <person name="Auber R.P."/>
            <person name="Gonzalez D.J."/>
            <person name="Wisecaver J.H."/>
            <person name="Moore B.S."/>
        </authorList>
    </citation>
    <scope>NUCLEOTIDE SEQUENCE [LARGE SCALE GENOMIC DNA]</scope>
    <source>
        <strain evidence="1 2">12B1</strain>
    </source>
</reference>
<dbReference type="Proteomes" id="UP001515480">
    <property type="component" value="Unassembled WGS sequence"/>
</dbReference>
<accession>A0AB34INP9</accession>
<dbReference type="EMBL" id="JBGBPQ010000021">
    <property type="protein sequence ID" value="KAL1503832.1"/>
    <property type="molecule type" value="Genomic_DNA"/>
</dbReference>
<gene>
    <name evidence="1" type="ORF">AB1Y20_012298</name>
</gene>
<sequence>MSFLPLLDVAGHLSSTFRERAAAALVTAPSLPCIQTRLRTLETLLKGWPSPHRNRSSTLPLRPPSPFSALLIVSPLKLSECSSESSGSTPSADELRTLYTFQLLDTPRTPLV</sequence>